<dbReference type="Pfam" id="PF18276">
    <property type="entry name" value="TcA_TcB_BD"/>
    <property type="match status" value="1"/>
</dbReference>
<dbReference type="Pfam" id="PF20220">
    <property type="entry name" value="ABC_toxin_N"/>
    <property type="match status" value="1"/>
</dbReference>
<keyword evidence="1" id="KW-0175">Coiled coil</keyword>
<feature type="domain" description="ABC toxin N-terminal" evidence="4">
    <location>
        <begin position="8"/>
        <end position="136"/>
    </location>
</feature>
<organism evidence="5 6">
    <name type="scientific">Pseudomonas brassicacearum subsp. neoaurantiaca</name>
    <dbReference type="NCBI Taxonomy" id="494916"/>
    <lineage>
        <taxon>Bacteria</taxon>
        <taxon>Pseudomonadati</taxon>
        <taxon>Pseudomonadota</taxon>
        <taxon>Gammaproteobacteria</taxon>
        <taxon>Pseudomonadales</taxon>
        <taxon>Pseudomonadaceae</taxon>
        <taxon>Pseudomonas</taxon>
    </lineage>
</organism>
<dbReference type="InterPro" id="IPR041079">
    <property type="entry name" value="Neuraminidase-like"/>
</dbReference>
<feature type="domain" description="Neuraminidase-like" evidence="3">
    <location>
        <begin position="166"/>
        <end position="290"/>
    </location>
</feature>
<evidence type="ECO:0000259" key="4">
    <source>
        <dbReference type="Pfam" id="PF20220"/>
    </source>
</evidence>
<reference evidence="5 6" key="1">
    <citation type="submission" date="2019-06" db="EMBL/GenBank/DDBJ databases">
        <title>Analysis of the biodiversity of Brassica napus bacterial endophytes for the selection of potential efficient biofertilizers for rapeseed crops.</title>
        <authorList>
            <person name="Jimenez-Gomez A."/>
            <person name="Saati-Santamaria Z."/>
            <person name="Menendez E."/>
            <person name="Rivas R."/>
            <person name="Mateos P.F."/>
            <person name="Velazquez E."/>
            <person name="Garcia-Fraile P."/>
        </authorList>
    </citation>
    <scope>NUCLEOTIDE SEQUENCE [LARGE SCALE GENOMIC DNA]</scope>
    <source>
        <strain evidence="5 6">CDVBN10</strain>
    </source>
</reference>
<name>A0A7V8UCV2_9PSED</name>
<evidence type="ECO:0000259" key="2">
    <source>
        <dbReference type="Pfam" id="PF18276"/>
    </source>
</evidence>
<accession>A0A7V8UCV2</accession>
<dbReference type="InterPro" id="IPR040840">
    <property type="entry name" value="TcA_TcB_BD"/>
</dbReference>
<gene>
    <name evidence="5" type="ORF">FHK92_15285</name>
</gene>
<feature type="coiled-coil region" evidence="1">
    <location>
        <begin position="848"/>
        <end position="910"/>
    </location>
</feature>
<evidence type="ECO:0000259" key="3">
    <source>
        <dbReference type="Pfam" id="PF18413"/>
    </source>
</evidence>
<dbReference type="RefSeq" id="WP_181288705.1">
    <property type="nucleotide sequence ID" value="NZ_VDLV01000020.1"/>
</dbReference>
<proteinExistence type="predicted"/>
<evidence type="ECO:0000313" key="6">
    <source>
        <dbReference type="Proteomes" id="UP000572407"/>
    </source>
</evidence>
<dbReference type="Proteomes" id="UP000572407">
    <property type="component" value="Unassembled WGS sequence"/>
</dbReference>
<evidence type="ECO:0000313" key="5">
    <source>
        <dbReference type="EMBL" id="MBA1379162.1"/>
    </source>
</evidence>
<comment type="caution">
    <text evidence="5">The sequence shown here is derived from an EMBL/GenBank/DDBJ whole genome shotgun (WGS) entry which is preliminary data.</text>
</comment>
<dbReference type="Pfam" id="PF18413">
    <property type="entry name" value="Neuraminidase"/>
    <property type="match status" value="1"/>
</dbReference>
<evidence type="ECO:0000256" key="1">
    <source>
        <dbReference type="SAM" id="Coils"/>
    </source>
</evidence>
<sequence>MAMNTLGSLQEKRRNALVEYCLGQLKDSTGAPVYPFLRTPNDLFELLRMDPLDNQPVQSSWVAEATSCAQQFIHAAYRKLEPGYAQVEFRAQDLATWELYSNYSDWAAVQLIALYPENFINPFVRRRKTSLFKTLENNLNQTRLNSDSVQSALQDYLQSFEQTCNLDVISSYMDGASPSHADYYFVGRQRVPPFQYFWRKAEVELSPESTAINPAAWSEWQPVDIPADGAVMDIRPVFWNGRLCLVWAEWHHQVTGEDIEKSTPHRLDINVAFMGQNGRWSAPLSLHSSWRKEDLSQGARLVATLLIDSAHPKGRLGVGLFKDVGLEKVLRVFAVRDVLFRPVEGDDGSWMEFVATDRFKTVDVVQHALPNQPTMVVSDVQIGELTEFLELRAVALRVNGNDKLYIQGYCRPTDSSGPDVELTLKIIDQPIGDPDPITGTYSREGGWSTPWMILSRRAGTWNGQDFSFGDPKDTNGLGRRKFEISVSDISGFTPASLLKNTRNAAQFLSLEQTGLALKYARLNSLFGPELVQRANISVDAVLDWQTQFLAEPGPESGTIDEPNGAFNGANGLFFWELFFHLPHLVAVRLSTEDRFVEAQNWLHYLFDPQAPADVSKLNPDAKPLYWRCRPLVEAGDVGREAQDPSDPDAIGYSAPRHFRIRVFTEYVRNLMAWGDWHYRQLTRDSLVAAKLCYVQAEFLMGPEPVIRTVNRWETDTVRNLLNNGASRPDLEAFESGQEIGLEDFPAAAEAAPWMGLLANEPFKEPIDGALLELYRLPGQRLGNLRNNLTLDGRPLDVPLFSPATDPNQLLRDLASGSGAVRPMGGRLVVGAFRWRVSFDAALRAVQTLQDYGNQVLRLLDQRDRAEQEETQQTHLVELGAYARTMQQQSIDQLQANQDALQQSRSVAQERAEAYGRLYEENVSPGEYQVMDRIQLSKQFALASSSIKPAAAAIAAFPNVFGLANGGHRLDAILDAVSFGLGITASVHQMEAEKEATTEGYRRRREEWQLQRNQALAEVRAIDAQITAQSHAVQAAQTALAQTLMANNQALMVYNFMKKRASNAELFGWLLGQLKALHYQAYDAVVSLCLSAQASLNAETGDYDTQVPLPQVWLDNRHGLTAGEHLRGYLLRMERDYLQRHERRLELVKTVSLRQLFGDTVEPQPGIGSWEAALGQLKQRGTLEFQLTQLLLDRDHPGHYCRQISSVEVDLPVVTGPYENVRATLLQVSSMTATQASVPSVEYLHTPTSGVAPSDVQINLRSGQQIALSVGIADNGMVAMKPDEGLLNPFENTGAVSRWVLNFPWPDKAPQRTMLAALTDIIVRIRYTAKAGEPTFVRTVMDLVTEKEETAQDKVRLITAEEASRDE</sequence>
<protein>
    <submittedName>
        <fullName evidence="5">Insecticidal toxin complex protein TcaB2</fullName>
    </submittedName>
</protein>
<feature type="domain" description="Tc toxin complex TcA C-terminal TcB-binding" evidence="2">
    <location>
        <begin position="1024"/>
        <end position="1328"/>
    </location>
</feature>
<dbReference type="EMBL" id="VDLV01000020">
    <property type="protein sequence ID" value="MBA1379162.1"/>
    <property type="molecule type" value="Genomic_DNA"/>
</dbReference>
<dbReference type="InterPro" id="IPR046839">
    <property type="entry name" value="ABC_toxin_N"/>
</dbReference>